<dbReference type="InterPro" id="IPR022742">
    <property type="entry name" value="Hydrolase_4"/>
</dbReference>
<dbReference type="EMBL" id="JAPFFI010000020">
    <property type="protein sequence ID" value="KAJ6340476.1"/>
    <property type="molecule type" value="Genomic_DNA"/>
</dbReference>
<name>A0ABQ9AJT7_9ROSI</name>
<dbReference type="Pfam" id="PF12146">
    <property type="entry name" value="Hydrolase_4"/>
    <property type="match status" value="1"/>
</dbReference>
<proteinExistence type="predicted"/>
<gene>
    <name evidence="2" type="ORF">OIU77_008271</name>
</gene>
<dbReference type="Gene3D" id="3.40.50.1820">
    <property type="entry name" value="alpha/beta hydrolase"/>
    <property type="match status" value="1"/>
</dbReference>
<dbReference type="InterPro" id="IPR051044">
    <property type="entry name" value="MAG_DAG_Lipase"/>
</dbReference>
<reference evidence="2" key="2">
    <citation type="journal article" date="2023" name="Int. J. Mol. Sci.">
        <title>De Novo Assembly and Annotation of 11 Diverse Shrub Willow (Salix) Genomes Reveals Novel Gene Organization in Sex-Linked Regions.</title>
        <authorList>
            <person name="Hyden B."/>
            <person name="Feng K."/>
            <person name="Yates T.B."/>
            <person name="Jawdy S."/>
            <person name="Cereghino C."/>
            <person name="Smart L.B."/>
            <person name="Muchero W."/>
        </authorList>
    </citation>
    <scope>NUCLEOTIDE SEQUENCE</scope>
    <source>
        <tissue evidence="2">Shoot tip</tissue>
    </source>
</reference>
<organism evidence="2 3">
    <name type="scientific">Salix suchowensis</name>
    <dbReference type="NCBI Taxonomy" id="1278906"/>
    <lineage>
        <taxon>Eukaryota</taxon>
        <taxon>Viridiplantae</taxon>
        <taxon>Streptophyta</taxon>
        <taxon>Embryophyta</taxon>
        <taxon>Tracheophyta</taxon>
        <taxon>Spermatophyta</taxon>
        <taxon>Magnoliopsida</taxon>
        <taxon>eudicotyledons</taxon>
        <taxon>Gunneridae</taxon>
        <taxon>Pentapetalae</taxon>
        <taxon>rosids</taxon>
        <taxon>fabids</taxon>
        <taxon>Malpighiales</taxon>
        <taxon>Salicaceae</taxon>
        <taxon>Saliceae</taxon>
        <taxon>Salix</taxon>
    </lineage>
</organism>
<accession>A0ABQ9AJT7</accession>
<feature type="domain" description="Serine aminopeptidase S33" evidence="1">
    <location>
        <begin position="86"/>
        <end position="181"/>
    </location>
</feature>
<sequence length="203" mass="21733">MIGCCRKLGSTGPSCGSRQQLCRGRVVGVVRVTAVVDSEVGGRRAIAIKRALQEDDPNTAREFSLFVSARGDTIFTQSWTSVSVKIRGLVVLMHGLNEHSGRYSDFAKKLNANGFKVYGMDWIGHGGSDGLHGYVHSLDDAVDDLKSFLDKVLSENPGLPCFCFGHSTGAAIVLKAVMDPKTIPSFCCATSPSHLIFAADVPT</sequence>
<dbReference type="SUPFAM" id="SSF53474">
    <property type="entry name" value="alpha/beta-Hydrolases"/>
    <property type="match status" value="1"/>
</dbReference>
<evidence type="ECO:0000259" key="1">
    <source>
        <dbReference type="Pfam" id="PF12146"/>
    </source>
</evidence>
<evidence type="ECO:0000313" key="2">
    <source>
        <dbReference type="EMBL" id="KAJ6340476.1"/>
    </source>
</evidence>
<dbReference type="Proteomes" id="UP001141253">
    <property type="component" value="Chromosome 15W"/>
</dbReference>
<dbReference type="InterPro" id="IPR029058">
    <property type="entry name" value="AB_hydrolase_fold"/>
</dbReference>
<evidence type="ECO:0000313" key="3">
    <source>
        <dbReference type="Proteomes" id="UP001141253"/>
    </source>
</evidence>
<protein>
    <recommendedName>
        <fullName evidence="1">Serine aminopeptidase S33 domain-containing protein</fullName>
    </recommendedName>
</protein>
<keyword evidence="3" id="KW-1185">Reference proteome</keyword>
<comment type="caution">
    <text evidence="2">The sequence shown here is derived from an EMBL/GenBank/DDBJ whole genome shotgun (WGS) entry which is preliminary data.</text>
</comment>
<reference evidence="2" key="1">
    <citation type="submission" date="2022-10" db="EMBL/GenBank/DDBJ databases">
        <authorList>
            <person name="Hyden B.L."/>
            <person name="Feng K."/>
            <person name="Yates T."/>
            <person name="Jawdy S."/>
            <person name="Smart L.B."/>
            <person name="Muchero W."/>
        </authorList>
    </citation>
    <scope>NUCLEOTIDE SEQUENCE</scope>
    <source>
        <tissue evidence="2">Shoot tip</tissue>
    </source>
</reference>
<dbReference type="PANTHER" id="PTHR11614">
    <property type="entry name" value="PHOSPHOLIPASE-RELATED"/>
    <property type="match status" value="1"/>
</dbReference>